<evidence type="ECO:0000256" key="5">
    <source>
        <dbReference type="ARBA" id="ARBA00023136"/>
    </source>
</evidence>
<protein>
    <recommendedName>
        <fullName evidence="8">ATP synthase subunit delta</fullName>
    </recommendedName>
    <alternativeName>
        <fullName evidence="8">ATP synthase F(1) sector subunit delta</fullName>
    </alternativeName>
    <alternativeName>
        <fullName evidence="8">F-type ATPase subunit delta</fullName>
        <shortName evidence="8">F-ATPase subunit delta</shortName>
    </alternativeName>
</protein>
<sequence length="180" mass="20546">MISQVAIRYAQALFELAEEENQTSEIYSEIVDLNEVISSNKSLYDVLRSPFIGRDEKKKVVYELFADKVQKNTKNFLMVLVDNDRTTQLSSIVQSYKQFMNNKFNIAEGKVYTAIPLSREQISELEKKLSAKYNKNVQLVNEIDKDILGGVLVRIGNEEIDGTVKSRLDDLSEKLSQVIS</sequence>
<reference evidence="9 10" key="1">
    <citation type="submission" date="2016-10" db="EMBL/GenBank/DDBJ databases">
        <authorList>
            <person name="de Groot N.N."/>
        </authorList>
    </citation>
    <scope>NUCLEOTIDE SEQUENCE [LARGE SCALE GENOMIC DNA]</scope>
    <source>
        <strain evidence="9 10">Calf135</strain>
    </source>
</reference>
<comment type="subcellular location">
    <subcellularLocation>
        <location evidence="8">Cell membrane</location>
        <topology evidence="8">Peripheral membrane protein</topology>
    </subcellularLocation>
    <subcellularLocation>
        <location evidence="1">Membrane</location>
    </subcellularLocation>
</comment>
<evidence type="ECO:0000313" key="10">
    <source>
        <dbReference type="Proteomes" id="UP000199512"/>
    </source>
</evidence>
<dbReference type="STRING" id="215200.SAMN05216454_1059"/>
<proteinExistence type="inferred from homology"/>
<dbReference type="PANTHER" id="PTHR11910">
    <property type="entry name" value="ATP SYNTHASE DELTA CHAIN"/>
    <property type="match status" value="1"/>
</dbReference>
<evidence type="ECO:0000313" key="9">
    <source>
        <dbReference type="EMBL" id="SEN50811.1"/>
    </source>
</evidence>
<dbReference type="Pfam" id="PF00213">
    <property type="entry name" value="OSCP"/>
    <property type="match status" value="1"/>
</dbReference>
<name>A0A1H8H358_9FIRM</name>
<keyword evidence="4 8" id="KW-0406">Ion transport</keyword>
<keyword evidence="6 8" id="KW-0139">CF(1)</keyword>
<dbReference type="RefSeq" id="WP_091974992.1">
    <property type="nucleotide sequence ID" value="NZ_CAUWDX010000021.1"/>
</dbReference>
<dbReference type="PRINTS" id="PR00125">
    <property type="entry name" value="ATPASEDELTA"/>
</dbReference>
<keyword evidence="5 8" id="KW-0472">Membrane</keyword>
<keyword evidence="3 8" id="KW-0375">Hydrogen ion transport</keyword>
<evidence type="ECO:0000256" key="1">
    <source>
        <dbReference type="ARBA" id="ARBA00004370"/>
    </source>
</evidence>
<evidence type="ECO:0000256" key="3">
    <source>
        <dbReference type="ARBA" id="ARBA00022781"/>
    </source>
</evidence>
<dbReference type="HAMAP" id="MF_01416">
    <property type="entry name" value="ATP_synth_delta_bact"/>
    <property type="match status" value="1"/>
</dbReference>
<comment type="function">
    <text evidence="8">F(1)F(0) ATP synthase produces ATP from ADP in the presence of a proton or sodium gradient. F-type ATPases consist of two structural domains, F(1) containing the extramembraneous catalytic core and F(0) containing the membrane proton channel, linked together by a central stalk and a peripheral stalk. During catalysis, ATP synthesis in the catalytic domain of F(1) is coupled via a rotary mechanism of the central stalk subunits to proton translocation.</text>
</comment>
<dbReference type="AlphaFoldDB" id="A0A1H8H358"/>
<accession>A0A1H8H358</accession>
<dbReference type="NCBIfam" id="NF004403">
    <property type="entry name" value="PRK05758.2-4"/>
    <property type="match status" value="1"/>
</dbReference>
<dbReference type="SUPFAM" id="SSF47928">
    <property type="entry name" value="N-terminal domain of the delta subunit of the F1F0-ATP synthase"/>
    <property type="match status" value="1"/>
</dbReference>
<dbReference type="NCBIfam" id="TIGR01145">
    <property type="entry name" value="ATP_synt_delta"/>
    <property type="match status" value="1"/>
</dbReference>
<dbReference type="GO" id="GO:0005886">
    <property type="term" value="C:plasma membrane"/>
    <property type="evidence" value="ECO:0007669"/>
    <property type="project" value="UniProtKB-SubCell"/>
</dbReference>
<evidence type="ECO:0000256" key="4">
    <source>
        <dbReference type="ARBA" id="ARBA00023065"/>
    </source>
</evidence>
<comment type="function">
    <text evidence="8">This protein is part of the stalk that links CF(0) to CF(1). It either transmits conformational changes from CF(0) to CF(1) or is implicated in proton conduction.</text>
</comment>
<dbReference type="PROSITE" id="PS00389">
    <property type="entry name" value="ATPASE_DELTA"/>
    <property type="match status" value="1"/>
</dbReference>
<keyword evidence="10" id="KW-1185">Reference proteome</keyword>
<dbReference type="InterPro" id="IPR020781">
    <property type="entry name" value="ATPase_OSCP/d_CS"/>
</dbReference>
<evidence type="ECO:0000256" key="6">
    <source>
        <dbReference type="ARBA" id="ARBA00023196"/>
    </source>
</evidence>
<dbReference type="GO" id="GO:0046933">
    <property type="term" value="F:proton-transporting ATP synthase activity, rotational mechanism"/>
    <property type="evidence" value="ECO:0007669"/>
    <property type="project" value="UniProtKB-UniRule"/>
</dbReference>
<keyword evidence="7 8" id="KW-0066">ATP synthesis</keyword>
<keyword evidence="8" id="KW-1003">Cell membrane</keyword>
<evidence type="ECO:0000256" key="7">
    <source>
        <dbReference type="ARBA" id="ARBA00023310"/>
    </source>
</evidence>
<dbReference type="NCBIfam" id="NF004402">
    <property type="entry name" value="PRK05758.2-2"/>
    <property type="match status" value="1"/>
</dbReference>
<dbReference type="OrthoDB" id="9802471at2"/>
<evidence type="ECO:0000256" key="2">
    <source>
        <dbReference type="ARBA" id="ARBA00022448"/>
    </source>
</evidence>
<keyword evidence="2 8" id="KW-0813">Transport</keyword>
<dbReference type="InterPro" id="IPR000711">
    <property type="entry name" value="ATPase_OSCP/dsu"/>
</dbReference>
<dbReference type="EMBL" id="FODF01000005">
    <property type="protein sequence ID" value="SEN50811.1"/>
    <property type="molecule type" value="Genomic_DNA"/>
</dbReference>
<evidence type="ECO:0000256" key="8">
    <source>
        <dbReference type="HAMAP-Rule" id="MF_01416"/>
    </source>
</evidence>
<dbReference type="SUPFAM" id="SSF160527">
    <property type="entry name" value="V-type ATPase subunit E-like"/>
    <property type="match status" value="1"/>
</dbReference>
<dbReference type="Proteomes" id="UP000199512">
    <property type="component" value="Unassembled WGS sequence"/>
</dbReference>
<organism evidence="9 10">
    <name type="scientific">Peptostreptococcus russellii</name>
    <dbReference type="NCBI Taxonomy" id="215200"/>
    <lineage>
        <taxon>Bacteria</taxon>
        <taxon>Bacillati</taxon>
        <taxon>Bacillota</taxon>
        <taxon>Clostridia</taxon>
        <taxon>Peptostreptococcales</taxon>
        <taxon>Peptostreptococcaceae</taxon>
        <taxon>Peptostreptococcus</taxon>
    </lineage>
</organism>
<dbReference type="GO" id="GO:0045259">
    <property type="term" value="C:proton-transporting ATP synthase complex"/>
    <property type="evidence" value="ECO:0007669"/>
    <property type="project" value="UniProtKB-KW"/>
</dbReference>
<dbReference type="InterPro" id="IPR026015">
    <property type="entry name" value="ATP_synth_OSCP/delta_N_sf"/>
</dbReference>
<dbReference type="Gene3D" id="1.10.520.20">
    <property type="entry name" value="N-terminal domain of the delta subunit of the F1F0-ATP synthase"/>
    <property type="match status" value="1"/>
</dbReference>
<gene>
    <name evidence="8" type="primary">atpH</name>
    <name evidence="9" type="ORF">SAMN05216454_1059</name>
</gene>
<comment type="similarity">
    <text evidence="8">Belongs to the ATPase delta chain family.</text>
</comment>